<dbReference type="Pfam" id="PF08239">
    <property type="entry name" value="SH3_3"/>
    <property type="match status" value="1"/>
</dbReference>
<dbReference type="Pfam" id="PF25309">
    <property type="entry name" value="ELLD"/>
    <property type="match status" value="1"/>
</dbReference>
<name>A0A8S5QXQ0_9CAUD</name>
<sequence length="261" mass="27933">MSLMVGSARIDENGKISGGKPGDQTGNEVSTQPYYVHSKGWICMRPKSVAVANAIAEAMIQACKNNNIGYCQGHRITVIEQLRKSGSLAKIPAKTEADCSSLVRACCIQAGFDPGNFNTSAEVSALKASKQFMEPITVKSGTKLCNGDILVTKTKGHTVVVVSGNPRQTAQNNASVSSVKVDDALHRDKSLTGTYTTTSGLNLRAGAGTGKKILVTMPKGSKVNCYGYYNTDSNGKKWFYVTYNDGKKVYTGYASSSYLRK</sequence>
<feature type="region of interest" description="Disordered" evidence="2">
    <location>
        <begin position="1"/>
        <end position="29"/>
    </location>
</feature>
<organism evidence="4">
    <name type="scientific">Myoviridae sp. ctyWv1</name>
    <dbReference type="NCBI Taxonomy" id="2826718"/>
    <lineage>
        <taxon>Viruses</taxon>
        <taxon>Duplodnaviria</taxon>
        <taxon>Heunggongvirae</taxon>
        <taxon>Uroviricota</taxon>
        <taxon>Caudoviricetes</taxon>
    </lineage>
</organism>
<feature type="domain" description="SH3b" evidence="3">
    <location>
        <begin position="190"/>
        <end position="261"/>
    </location>
</feature>
<dbReference type="EMBL" id="BK015755">
    <property type="protein sequence ID" value="DAE23517.1"/>
    <property type="molecule type" value="Genomic_DNA"/>
</dbReference>
<evidence type="ECO:0000259" key="3">
    <source>
        <dbReference type="PROSITE" id="PS51781"/>
    </source>
</evidence>
<reference evidence="4" key="1">
    <citation type="journal article" date="2021" name="Proc. Natl. Acad. Sci. U.S.A.">
        <title>A Catalog of Tens of Thousands of Viruses from Human Metagenomes Reveals Hidden Associations with Chronic Diseases.</title>
        <authorList>
            <person name="Tisza M.J."/>
            <person name="Buck C.B."/>
        </authorList>
    </citation>
    <scope>NUCLEOTIDE SEQUENCE</scope>
    <source>
        <strain evidence="4">CtyWv1</strain>
    </source>
</reference>
<proteinExistence type="inferred from homology"/>
<dbReference type="PROSITE" id="PS51781">
    <property type="entry name" value="SH3B"/>
    <property type="match status" value="1"/>
</dbReference>
<evidence type="ECO:0000313" key="4">
    <source>
        <dbReference type="EMBL" id="DAE23517.1"/>
    </source>
</evidence>
<dbReference type="Gene3D" id="2.30.30.40">
    <property type="entry name" value="SH3 Domains"/>
    <property type="match status" value="1"/>
</dbReference>
<accession>A0A8S5QXQ0</accession>
<dbReference type="InterPro" id="IPR003646">
    <property type="entry name" value="SH3-like_bac-type"/>
</dbReference>
<protein>
    <submittedName>
        <fullName evidence="4">SH3 domain protein</fullName>
    </submittedName>
</protein>
<evidence type="ECO:0000256" key="2">
    <source>
        <dbReference type="SAM" id="MobiDB-lite"/>
    </source>
</evidence>
<comment type="similarity">
    <text evidence="1">Belongs to the N-acetylmuramoyl-L-alanine amidase 2 family.</text>
</comment>
<dbReference type="SMART" id="SM00287">
    <property type="entry name" value="SH3b"/>
    <property type="match status" value="1"/>
</dbReference>
<evidence type="ECO:0000256" key="1">
    <source>
        <dbReference type="ARBA" id="ARBA00007553"/>
    </source>
</evidence>
<dbReference type="InterPro" id="IPR057370">
    <property type="entry name" value="ELLD"/>
</dbReference>
<dbReference type="Gene3D" id="3.90.1720.10">
    <property type="entry name" value="endopeptidase domain like (from Nostoc punctiforme)"/>
    <property type="match status" value="1"/>
</dbReference>